<dbReference type="Pfam" id="PF21113">
    <property type="entry name" value="LarA_C"/>
    <property type="match status" value="1"/>
</dbReference>
<gene>
    <name evidence="3" type="ORF">MOOR_07150</name>
</gene>
<dbReference type="NCBIfam" id="NF033504">
    <property type="entry name" value="Ni_dep_LarA"/>
    <property type="match status" value="1"/>
</dbReference>
<dbReference type="Proteomes" id="UP000182743">
    <property type="component" value="Unassembled WGS sequence"/>
</dbReference>
<dbReference type="Pfam" id="PF09861">
    <property type="entry name" value="Lar_N"/>
    <property type="match status" value="1"/>
</dbReference>
<protein>
    <submittedName>
        <fullName evidence="3">Uncharacterized protein</fullName>
    </submittedName>
</protein>
<proteinExistence type="predicted"/>
<feature type="domain" description="Lactate racemase C-terminal" evidence="2">
    <location>
        <begin position="282"/>
        <end position="415"/>
    </location>
</feature>
<comment type="caution">
    <text evidence="3">The sequence shown here is derived from an EMBL/GenBank/DDBJ whole genome shotgun (WGS) entry which is preliminary data.</text>
</comment>
<organism evidence="3 4">
    <name type="scientific">Neomoorella thermoacetica</name>
    <name type="common">Clostridium thermoaceticum</name>
    <dbReference type="NCBI Taxonomy" id="1525"/>
    <lineage>
        <taxon>Bacteria</taxon>
        <taxon>Bacillati</taxon>
        <taxon>Bacillota</taxon>
        <taxon>Clostridia</taxon>
        <taxon>Neomoorellales</taxon>
        <taxon>Neomoorellaceae</taxon>
        <taxon>Neomoorella</taxon>
    </lineage>
</organism>
<dbReference type="Gene3D" id="3.90.226.30">
    <property type="match status" value="1"/>
</dbReference>
<reference evidence="3 4" key="1">
    <citation type="submission" date="2016-08" db="EMBL/GenBank/DDBJ databases">
        <title>Genome-based comparison of Moorella thermoacetic strains.</title>
        <authorList>
            <person name="Poehlein A."/>
            <person name="Bengelsdorf F.R."/>
            <person name="Esser C."/>
            <person name="Duerre P."/>
            <person name="Daniel R."/>
        </authorList>
    </citation>
    <scope>NUCLEOTIDE SEQUENCE [LARGE SCALE GENOMIC DNA]</scope>
    <source>
        <strain evidence="3 4">DSM 11768</strain>
    </source>
</reference>
<evidence type="ECO:0000313" key="4">
    <source>
        <dbReference type="Proteomes" id="UP000182743"/>
    </source>
</evidence>
<sequence length="427" mass="46629">MIFDLNIPYGDLELDLKIPQNSLKVVLSPSYELDIPSVGEEIRRALENPIYCPPLHEVVSSTSRVILLCDDNTRPTPTNLIVPALVRELASGGVRLENIKILMALGTHRPMSPEEIKQKLGTEVVAKVEVINHDFRNPDALYDFGLTANGTPVKVNRLVLEADVVIGIGSIVPHHIPGYSGGAKIVQPGICGEDTTAATHLLSVRTRRNMLGIVENKVREEMEAIADRAGVKYIFNTVLDPQGRVVKAFFGDIRQAFRAGVEISRQVYGIPAPGRTPIVLASSHPCDIEFWQAHKTLYPCDMLVEEGGTIIIVTPCPEGVAVTHPEMLEFAGQKPEDIDAQIEEGRIKDKVAGALALAWAKVRQHAEVCLVSDGINAEVAAKLGFKHADTIEEALEMTWARLGKEARVTVLTHGADTLPLLPEDNLE</sequence>
<accession>A0A1J5K2A5</accession>
<dbReference type="InterPro" id="IPR043166">
    <property type="entry name" value="LarA-like_C"/>
</dbReference>
<dbReference type="InterPro" id="IPR048520">
    <property type="entry name" value="LarA_C"/>
</dbReference>
<dbReference type="GO" id="GO:0050043">
    <property type="term" value="F:lactate racemase activity"/>
    <property type="evidence" value="ECO:0007669"/>
    <property type="project" value="InterPro"/>
</dbReference>
<evidence type="ECO:0000313" key="3">
    <source>
        <dbReference type="EMBL" id="OIQ09873.1"/>
    </source>
</evidence>
<name>A0A1J5K2A5_NEOTH</name>
<evidence type="ECO:0000259" key="2">
    <source>
        <dbReference type="Pfam" id="PF21113"/>
    </source>
</evidence>
<dbReference type="InterPro" id="IPR048068">
    <property type="entry name" value="LarA-like"/>
</dbReference>
<dbReference type="AlphaFoldDB" id="A0A1J5K2A5"/>
<dbReference type="PANTHER" id="PTHR33171:SF17">
    <property type="entry name" value="LARA-LIKE N-TERMINAL DOMAIN-CONTAINING PROTEIN"/>
    <property type="match status" value="1"/>
</dbReference>
<dbReference type="RefSeq" id="WP_071520508.1">
    <property type="nucleotide sequence ID" value="NZ_MIHH01000002.1"/>
</dbReference>
<dbReference type="InterPro" id="IPR018657">
    <property type="entry name" value="LarA-like_N"/>
</dbReference>
<dbReference type="PANTHER" id="PTHR33171">
    <property type="entry name" value="LAR_N DOMAIN-CONTAINING PROTEIN"/>
    <property type="match status" value="1"/>
</dbReference>
<dbReference type="EMBL" id="MIHH01000002">
    <property type="protein sequence ID" value="OIQ09873.1"/>
    <property type="molecule type" value="Genomic_DNA"/>
</dbReference>
<feature type="domain" description="LarA-like N-terminal" evidence="1">
    <location>
        <begin position="9"/>
        <end position="208"/>
    </location>
</feature>
<dbReference type="InterPro" id="IPR047926">
    <property type="entry name" value="Ni_dep_LarA"/>
</dbReference>
<evidence type="ECO:0000259" key="1">
    <source>
        <dbReference type="Pfam" id="PF09861"/>
    </source>
</evidence>
<dbReference type="Gene3D" id="3.40.50.11440">
    <property type="match status" value="1"/>
</dbReference>